<keyword evidence="2" id="KW-1185">Reference proteome</keyword>
<dbReference type="Proteomes" id="UP000276133">
    <property type="component" value="Unassembled WGS sequence"/>
</dbReference>
<protein>
    <submittedName>
        <fullName evidence="1">Uncharacterized protein</fullName>
    </submittedName>
</protein>
<reference evidence="1 2" key="1">
    <citation type="journal article" date="2018" name="Sci. Rep.">
        <title>Genomic signatures of local adaptation to the degree of environmental predictability in rotifers.</title>
        <authorList>
            <person name="Franch-Gras L."/>
            <person name="Hahn C."/>
            <person name="Garcia-Roger E.M."/>
            <person name="Carmona M.J."/>
            <person name="Serra M."/>
            <person name="Gomez A."/>
        </authorList>
    </citation>
    <scope>NUCLEOTIDE SEQUENCE [LARGE SCALE GENOMIC DNA]</scope>
    <source>
        <strain evidence="1">HYR1</strain>
    </source>
</reference>
<dbReference type="EMBL" id="REGN01004243">
    <property type="protein sequence ID" value="RNA18427.1"/>
    <property type="molecule type" value="Genomic_DNA"/>
</dbReference>
<proteinExistence type="predicted"/>
<evidence type="ECO:0000313" key="1">
    <source>
        <dbReference type="EMBL" id="RNA18427.1"/>
    </source>
</evidence>
<comment type="caution">
    <text evidence="1">The sequence shown here is derived from an EMBL/GenBank/DDBJ whole genome shotgun (WGS) entry which is preliminary data.</text>
</comment>
<organism evidence="1 2">
    <name type="scientific">Brachionus plicatilis</name>
    <name type="common">Marine rotifer</name>
    <name type="synonym">Brachionus muelleri</name>
    <dbReference type="NCBI Taxonomy" id="10195"/>
    <lineage>
        <taxon>Eukaryota</taxon>
        <taxon>Metazoa</taxon>
        <taxon>Spiralia</taxon>
        <taxon>Gnathifera</taxon>
        <taxon>Rotifera</taxon>
        <taxon>Eurotatoria</taxon>
        <taxon>Monogononta</taxon>
        <taxon>Pseudotrocha</taxon>
        <taxon>Ploima</taxon>
        <taxon>Brachionidae</taxon>
        <taxon>Brachionus</taxon>
    </lineage>
</organism>
<name>A0A3M7R4A2_BRAPC</name>
<accession>A0A3M7R4A2</accession>
<gene>
    <name evidence="1" type="ORF">BpHYR1_000178</name>
</gene>
<sequence length="90" mass="10313">MNNLSIELKIEIKFNHKLNEKILPINFIIKLKNQTPLSTPILYHLLSVYQKRAKNFQAIVIKGIYNLIHKAVTISGKKKMKLTGVGDTKI</sequence>
<evidence type="ECO:0000313" key="2">
    <source>
        <dbReference type="Proteomes" id="UP000276133"/>
    </source>
</evidence>
<dbReference type="AlphaFoldDB" id="A0A3M7R4A2"/>